<gene>
    <name evidence="1" type="ORF">DERYTH_LOCUS14200</name>
</gene>
<evidence type="ECO:0000313" key="1">
    <source>
        <dbReference type="EMBL" id="CAG8719385.1"/>
    </source>
</evidence>
<dbReference type="EMBL" id="CAJVPY010010504">
    <property type="protein sequence ID" value="CAG8719385.1"/>
    <property type="molecule type" value="Genomic_DNA"/>
</dbReference>
<protein>
    <submittedName>
        <fullName evidence="1">23637_t:CDS:1</fullName>
    </submittedName>
</protein>
<sequence length="56" mass="6840">MSRQELKKVQIAIRLENEEDKANYCEKCDKYIENPEKHLIRFHYIDKEIEEASLEQ</sequence>
<feature type="non-terminal residue" evidence="1">
    <location>
        <position position="56"/>
    </location>
</feature>
<evidence type="ECO:0000313" key="2">
    <source>
        <dbReference type="Proteomes" id="UP000789405"/>
    </source>
</evidence>
<organism evidence="1 2">
    <name type="scientific">Dentiscutata erythropus</name>
    <dbReference type="NCBI Taxonomy" id="1348616"/>
    <lineage>
        <taxon>Eukaryota</taxon>
        <taxon>Fungi</taxon>
        <taxon>Fungi incertae sedis</taxon>
        <taxon>Mucoromycota</taxon>
        <taxon>Glomeromycotina</taxon>
        <taxon>Glomeromycetes</taxon>
        <taxon>Diversisporales</taxon>
        <taxon>Gigasporaceae</taxon>
        <taxon>Dentiscutata</taxon>
    </lineage>
</organism>
<keyword evidence="2" id="KW-1185">Reference proteome</keyword>
<reference evidence="1" key="1">
    <citation type="submission" date="2021-06" db="EMBL/GenBank/DDBJ databases">
        <authorList>
            <person name="Kallberg Y."/>
            <person name="Tangrot J."/>
            <person name="Rosling A."/>
        </authorList>
    </citation>
    <scope>NUCLEOTIDE SEQUENCE</scope>
    <source>
        <strain evidence="1">MA453B</strain>
    </source>
</reference>
<accession>A0A9N9I3X3</accession>
<name>A0A9N9I3X3_9GLOM</name>
<dbReference type="AlphaFoldDB" id="A0A9N9I3X3"/>
<dbReference type="Proteomes" id="UP000789405">
    <property type="component" value="Unassembled WGS sequence"/>
</dbReference>
<proteinExistence type="predicted"/>
<comment type="caution">
    <text evidence="1">The sequence shown here is derived from an EMBL/GenBank/DDBJ whole genome shotgun (WGS) entry which is preliminary data.</text>
</comment>